<evidence type="ECO:0000256" key="3">
    <source>
        <dbReference type="ARBA" id="ARBA00022679"/>
    </source>
</evidence>
<dbReference type="GO" id="GO:0008376">
    <property type="term" value="F:acetylgalactosaminyltransferase activity"/>
    <property type="evidence" value="ECO:0007669"/>
    <property type="project" value="InterPro"/>
</dbReference>
<reference evidence="10" key="1">
    <citation type="submission" date="2021-04" db="EMBL/GenBank/DDBJ databases">
        <authorList>
            <consortium name="Molecular Ecology Group"/>
        </authorList>
    </citation>
    <scope>NUCLEOTIDE SEQUENCE</scope>
</reference>
<dbReference type="Gene3D" id="3.90.550.50">
    <property type="match status" value="1"/>
</dbReference>
<dbReference type="GO" id="GO:0032580">
    <property type="term" value="C:Golgi cisterna membrane"/>
    <property type="evidence" value="ECO:0007669"/>
    <property type="project" value="UniProtKB-SubCell"/>
</dbReference>
<protein>
    <recommendedName>
        <fullName evidence="9">Hexosyltransferase</fullName>
        <ecNumber evidence="9">2.4.1.-</ecNumber>
    </recommendedName>
</protein>
<dbReference type="EMBL" id="CAJHNH020003696">
    <property type="protein sequence ID" value="CAG5129833.1"/>
    <property type="molecule type" value="Genomic_DNA"/>
</dbReference>
<proteinExistence type="inferred from homology"/>
<comment type="subcellular location">
    <subcellularLocation>
        <location evidence="1 9">Golgi apparatus</location>
        <location evidence="1 9">Golgi stack membrane</location>
        <topology evidence="1 9">Single-pass type II membrane protein</topology>
    </subcellularLocation>
</comment>
<keyword evidence="11" id="KW-1185">Reference proteome</keyword>
<dbReference type="Gene3D" id="3.90.550.10">
    <property type="entry name" value="Spore Coat Polysaccharide Biosynthesis Protein SpsA, Chain A"/>
    <property type="match status" value="1"/>
</dbReference>
<name>A0A8S3ZK25_9EUPU</name>
<keyword evidence="6 9" id="KW-1133">Transmembrane helix</keyword>
<feature type="non-terminal residue" evidence="10">
    <location>
        <position position="445"/>
    </location>
</feature>
<keyword evidence="7 9" id="KW-0333">Golgi apparatus</keyword>
<evidence type="ECO:0000256" key="8">
    <source>
        <dbReference type="ARBA" id="ARBA00023136"/>
    </source>
</evidence>
<organism evidence="10 11">
    <name type="scientific">Candidula unifasciata</name>
    <dbReference type="NCBI Taxonomy" id="100452"/>
    <lineage>
        <taxon>Eukaryota</taxon>
        <taxon>Metazoa</taxon>
        <taxon>Spiralia</taxon>
        <taxon>Lophotrochozoa</taxon>
        <taxon>Mollusca</taxon>
        <taxon>Gastropoda</taxon>
        <taxon>Heterobranchia</taxon>
        <taxon>Euthyneura</taxon>
        <taxon>Panpulmonata</taxon>
        <taxon>Eupulmonata</taxon>
        <taxon>Stylommatophora</taxon>
        <taxon>Helicina</taxon>
        <taxon>Helicoidea</taxon>
        <taxon>Geomitridae</taxon>
        <taxon>Candidula</taxon>
    </lineage>
</organism>
<keyword evidence="8 9" id="KW-0472">Membrane</keyword>
<evidence type="ECO:0000256" key="2">
    <source>
        <dbReference type="ARBA" id="ARBA00009239"/>
    </source>
</evidence>
<dbReference type="InterPro" id="IPR008428">
    <property type="entry name" value="Chond_GalNAc"/>
</dbReference>
<dbReference type="OrthoDB" id="6135379at2759"/>
<keyword evidence="4 9" id="KW-0812">Transmembrane</keyword>
<comment type="caution">
    <text evidence="10">The sequence shown here is derived from an EMBL/GenBank/DDBJ whole genome shotgun (WGS) entry which is preliminary data.</text>
</comment>
<comment type="similarity">
    <text evidence="2 9">Belongs to the chondroitin N-acetylgalactosaminyltransferase family.</text>
</comment>
<dbReference type="SUPFAM" id="SSF53448">
    <property type="entry name" value="Nucleotide-diphospho-sugar transferases"/>
    <property type="match status" value="1"/>
</dbReference>
<gene>
    <name evidence="10" type="ORF">CUNI_LOCUS15391</name>
</gene>
<evidence type="ECO:0000256" key="7">
    <source>
        <dbReference type="ARBA" id="ARBA00023034"/>
    </source>
</evidence>
<dbReference type="PANTHER" id="PTHR12369">
    <property type="entry name" value="CHONDROITIN SYNTHASE"/>
    <property type="match status" value="1"/>
</dbReference>
<feature type="transmembrane region" description="Helical" evidence="9">
    <location>
        <begin position="137"/>
        <end position="157"/>
    </location>
</feature>
<evidence type="ECO:0000313" key="11">
    <source>
        <dbReference type="Proteomes" id="UP000678393"/>
    </source>
</evidence>
<evidence type="ECO:0000256" key="1">
    <source>
        <dbReference type="ARBA" id="ARBA00004447"/>
    </source>
</evidence>
<sequence>MGGPGVVMSSPLLKALAPYLPECLNSTASPHEDTELGRCINSRLKINCSLSFEMENKFYQNYNRSWKKFGSFHGERDRREESAWTLHAFKEPEYMFEIANKFTKGSLQGKNVNDLYNVWDTVKKKALYSVFFGKSTLLVYASVKVIYTLCCFFVFLLRSLTDLHRQTNNHTEILGLTYQHLSTDQGTQEIIFVRNAKINNKTVVPVLVRRNFVKHHVQFRESGEERGTQNDTNIIYILLTVFQKSSCYIRYVRNHKKAVDGYKGKVQLRVVLFRDEGGEHRNVSAATSALLQGSPDLDVHMMIVNETFGRARGLVLAMENLANNSLLLLMDVDMEYTSDFLYRVSRNTVMGRSVYYPIVFSQFSPEVTCYKRDNCEEFMRSFHEDVGIWRSFGYGVVSVVKQDLLRAGSLRTDIKGWGLEDIDLYEKIVTAVSTVIRAADSGILH</sequence>
<accession>A0A8S3ZK25</accession>
<dbReference type="EC" id="2.4.1.-" evidence="9"/>
<keyword evidence="5 9" id="KW-0735">Signal-anchor</keyword>
<dbReference type="PANTHER" id="PTHR12369:SF11">
    <property type="entry name" value="HEXOSYLTRANSFERASE"/>
    <property type="match status" value="1"/>
</dbReference>
<dbReference type="AlphaFoldDB" id="A0A8S3ZK25"/>
<dbReference type="InterPro" id="IPR029044">
    <property type="entry name" value="Nucleotide-diphossugar_trans"/>
</dbReference>
<evidence type="ECO:0000256" key="4">
    <source>
        <dbReference type="ARBA" id="ARBA00022692"/>
    </source>
</evidence>
<evidence type="ECO:0000256" key="6">
    <source>
        <dbReference type="ARBA" id="ARBA00022989"/>
    </source>
</evidence>
<dbReference type="Pfam" id="PF05679">
    <property type="entry name" value="CHGN"/>
    <property type="match status" value="2"/>
</dbReference>
<evidence type="ECO:0000313" key="10">
    <source>
        <dbReference type="EMBL" id="CAG5129833.1"/>
    </source>
</evidence>
<evidence type="ECO:0000256" key="9">
    <source>
        <dbReference type="RuleBase" id="RU364016"/>
    </source>
</evidence>
<keyword evidence="3 9" id="KW-0808">Transferase</keyword>
<evidence type="ECO:0000256" key="5">
    <source>
        <dbReference type="ARBA" id="ARBA00022968"/>
    </source>
</evidence>
<dbReference type="InterPro" id="IPR051227">
    <property type="entry name" value="CS_glycosyltransferase"/>
</dbReference>
<dbReference type="Proteomes" id="UP000678393">
    <property type="component" value="Unassembled WGS sequence"/>
</dbReference>